<name>A0A4R3KU73_9FIRM</name>
<sequence>MIICGLKSLIVRCQFCGRIRTYEVNLFQAMKKSGIKYTCECGANNVYISRENNKDIRIELNCFNCSDKHIYHIGLMDILRNNNIHCYQGSQICFIGDKESAKKILLEKQDLCKDCFSNFEVLGKALKQVYFLDKHNRINCNCGNSNISIEIFSDRIELKCKNCNSINIIFAETDEDLSILLRRDKIELREHNITCLDSINEKNRNIKKQGR</sequence>
<organism evidence="1 2">
    <name type="scientific">Keratinibaculum paraultunense</name>
    <dbReference type="NCBI Taxonomy" id="1278232"/>
    <lineage>
        <taxon>Bacteria</taxon>
        <taxon>Bacillati</taxon>
        <taxon>Bacillota</taxon>
        <taxon>Tissierellia</taxon>
        <taxon>Tissierellales</taxon>
        <taxon>Tepidimicrobiaceae</taxon>
        <taxon>Keratinibaculum</taxon>
    </lineage>
</organism>
<dbReference type="OrthoDB" id="1678992at2"/>
<reference evidence="1 2" key="1">
    <citation type="submission" date="2019-03" db="EMBL/GenBank/DDBJ databases">
        <title>Genomic Encyclopedia of Type Strains, Phase IV (KMG-IV): sequencing the most valuable type-strain genomes for metagenomic binning, comparative biology and taxonomic classification.</title>
        <authorList>
            <person name="Goeker M."/>
        </authorList>
    </citation>
    <scope>NUCLEOTIDE SEQUENCE [LARGE SCALE GENOMIC DNA]</scope>
    <source>
        <strain evidence="1 2">DSM 26752</strain>
    </source>
</reference>
<evidence type="ECO:0000313" key="2">
    <source>
        <dbReference type="Proteomes" id="UP000294567"/>
    </source>
</evidence>
<gene>
    <name evidence="1" type="ORF">EDD65_108122</name>
</gene>
<dbReference type="EMBL" id="SMAE01000008">
    <property type="protein sequence ID" value="TCS88587.1"/>
    <property type="molecule type" value="Genomic_DNA"/>
</dbReference>
<dbReference type="RefSeq" id="WP_132028150.1">
    <property type="nucleotide sequence ID" value="NZ_CP068564.1"/>
</dbReference>
<accession>A0A4R3KU73</accession>
<dbReference type="Proteomes" id="UP000294567">
    <property type="component" value="Unassembled WGS sequence"/>
</dbReference>
<comment type="caution">
    <text evidence="1">The sequence shown here is derived from an EMBL/GenBank/DDBJ whole genome shotgun (WGS) entry which is preliminary data.</text>
</comment>
<dbReference type="AlphaFoldDB" id="A0A4R3KU73"/>
<proteinExistence type="predicted"/>
<evidence type="ECO:0000313" key="1">
    <source>
        <dbReference type="EMBL" id="TCS88587.1"/>
    </source>
</evidence>
<keyword evidence="2" id="KW-1185">Reference proteome</keyword>
<protein>
    <submittedName>
        <fullName evidence="1">Uncharacterized protein</fullName>
    </submittedName>
</protein>